<protein>
    <submittedName>
        <fullName evidence="2">Pyridine nucleotide transhydrogenase</fullName>
    </submittedName>
</protein>
<name>A0A1F4UT52_UNCKA</name>
<dbReference type="EMBL" id="MEVA01000011">
    <property type="protein sequence ID" value="OGC47383.1"/>
    <property type="molecule type" value="Genomic_DNA"/>
</dbReference>
<dbReference type="AlphaFoldDB" id="A0A1F4UT52"/>
<gene>
    <name evidence="2" type="ORF">A2886_00010</name>
</gene>
<reference evidence="2 3" key="1">
    <citation type="journal article" date="2016" name="Nat. Commun.">
        <title>Thousands of microbial genomes shed light on interconnected biogeochemical processes in an aquifer system.</title>
        <authorList>
            <person name="Anantharaman K."/>
            <person name="Brown C.T."/>
            <person name="Hug L.A."/>
            <person name="Sharon I."/>
            <person name="Castelle C.J."/>
            <person name="Probst A.J."/>
            <person name="Thomas B.C."/>
            <person name="Singh A."/>
            <person name="Wilkins M.J."/>
            <person name="Karaoz U."/>
            <person name="Brodie E.L."/>
            <person name="Williams K.H."/>
            <person name="Hubbard S.S."/>
            <person name="Banfield J.F."/>
        </authorList>
    </citation>
    <scope>NUCLEOTIDE SEQUENCE [LARGE SCALE GENOMIC DNA]</scope>
</reference>
<proteinExistence type="predicted"/>
<dbReference type="Gene3D" id="3.40.50.720">
    <property type="entry name" value="NAD(P)-binding Rossmann-like Domain"/>
    <property type="match status" value="1"/>
</dbReference>
<dbReference type="InterPro" id="IPR036291">
    <property type="entry name" value="NAD(P)-bd_dom_sf"/>
</dbReference>
<feature type="domain" description="NAD-dependent epimerase/dehydratase" evidence="1">
    <location>
        <begin position="25"/>
        <end position="148"/>
    </location>
</feature>
<evidence type="ECO:0000313" key="2">
    <source>
        <dbReference type="EMBL" id="OGC47383.1"/>
    </source>
</evidence>
<accession>A0A1F4UT52</accession>
<comment type="caution">
    <text evidence="2">The sequence shown here is derived from an EMBL/GenBank/DDBJ whole genome shotgun (WGS) entry which is preliminary data.</text>
</comment>
<dbReference type="InterPro" id="IPR001509">
    <property type="entry name" value="Epimerase_deHydtase"/>
</dbReference>
<evidence type="ECO:0000259" key="1">
    <source>
        <dbReference type="Pfam" id="PF01370"/>
    </source>
</evidence>
<dbReference type="Pfam" id="PF01370">
    <property type="entry name" value="Epimerase"/>
    <property type="match status" value="1"/>
</dbReference>
<dbReference type="Proteomes" id="UP000176608">
    <property type="component" value="Unassembled WGS sequence"/>
</dbReference>
<organism evidence="2 3">
    <name type="scientific">candidate division WWE3 bacterium RIFCSPHIGHO2_01_FULL_42_13</name>
    <dbReference type="NCBI Taxonomy" id="1802617"/>
    <lineage>
        <taxon>Bacteria</taxon>
        <taxon>Katanobacteria</taxon>
    </lineage>
</organism>
<dbReference type="STRING" id="1802617.A2886_00010"/>
<dbReference type="SUPFAM" id="SSF51735">
    <property type="entry name" value="NAD(P)-binding Rossmann-fold domains"/>
    <property type="match status" value="1"/>
</dbReference>
<evidence type="ECO:0000313" key="3">
    <source>
        <dbReference type="Proteomes" id="UP000176608"/>
    </source>
</evidence>
<sequence>MTNALIGFTGFVGSNILSQTKITKLYNSSNIEEIKNKKFDLVLCSGLRAEKWKANQNPQADIENIHVLMNSLETVKANKFIHISTVDVYPTPIGVNEDTLIDSSNLQPYGRHRYLFEEFVRGHFKNVCIIRLPGLFGKGIKKNFIYDLIHNNALDYTHKDSQFQFYDLSRIWHDIQIAINNHLPLVNIATPPISAEDLALTCFRIRFTNVTDKPPVRYDMHTKYAKLFQSQGNYLYSKRSILNGVKKFADENFHF</sequence>